<evidence type="ECO:0000313" key="4">
    <source>
        <dbReference type="Proteomes" id="UP000008810"/>
    </source>
</evidence>
<dbReference type="Proteomes" id="UP000008810">
    <property type="component" value="Chromosome 2"/>
</dbReference>
<accession>A0A2K2D9Y8</accession>
<dbReference type="EnsemblPlants" id="PNT71094">
    <property type="protein sequence ID" value="PNT71094"/>
    <property type="gene ID" value="BRADI_2g22979v3"/>
</dbReference>
<reference evidence="2 3" key="1">
    <citation type="journal article" date="2010" name="Nature">
        <title>Genome sequencing and analysis of the model grass Brachypodium distachyon.</title>
        <authorList>
            <consortium name="International Brachypodium Initiative"/>
        </authorList>
    </citation>
    <scope>NUCLEOTIDE SEQUENCE [LARGE SCALE GENOMIC DNA]</scope>
    <source>
        <strain evidence="2 3">Bd21</strain>
    </source>
</reference>
<name>A0A2K2D9Y8_BRADI</name>
<gene>
    <name evidence="2" type="ORF">BRADI_2g22979v3</name>
</gene>
<feature type="region of interest" description="Disordered" evidence="1">
    <location>
        <begin position="1"/>
        <end position="112"/>
    </location>
</feature>
<proteinExistence type="predicted"/>
<evidence type="ECO:0000313" key="2">
    <source>
        <dbReference type="EMBL" id="PNT71094.1"/>
    </source>
</evidence>
<protein>
    <submittedName>
        <fullName evidence="2 3">Uncharacterized protein</fullName>
    </submittedName>
</protein>
<reference evidence="3" key="3">
    <citation type="submission" date="2018-08" db="UniProtKB">
        <authorList>
            <consortium name="EnsemblPlants"/>
        </authorList>
    </citation>
    <scope>IDENTIFICATION</scope>
    <source>
        <strain evidence="3">cv. Bd21</strain>
    </source>
</reference>
<dbReference type="Gramene" id="PNT71094">
    <property type="protein sequence ID" value="PNT71094"/>
    <property type="gene ID" value="BRADI_2g22979v3"/>
</dbReference>
<organism evidence="2">
    <name type="scientific">Brachypodium distachyon</name>
    <name type="common">Purple false brome</name>
    <name type="synonym">Trachynia distachya</name>
    <dbReference type="NCBI Taxonomy" id="15368"/>
    <lineage>
        <taxon>Eukaryota</taxon>
        <taxon>Viridiplantae</taxon>
        <taxon>Streptophyta</taxon>
        <taxon>Embryophyta</taxon>
        <taxon>Tracheophyta</taxon>
        <taxon>Spermatophyta</taxon>
        <taxon>Magnoliopsida</taxon>
        <taxon>Liliopsida</taxon>
        <taxon>Poales</taxon>
        <taxon>Poaceae</taxon>
        <taxon>BOP clade</taxon>
        <taxon>Pooideae</taxon>
        <taxon>Stipodae</taxon>
        <taxon>Brachypodieae</taxon>
        <taxon>Brachypodium</taxon>
    </lineage>
</organism>
<sequence>MGEASEGGGGSRRIWGRTGRRQQEDVGNALRQRQVGRGRRRRQVSPDPIGEATHGLGTSAADLTESVRGTDVWAGNGRRSRRIRLGHQRGRGTAADPGNNEAEARSSGSWQRGSLQRFMGRWW</sequence>
<feature type="compositionally biased region" description="Basic residues" evidence="1">
    <location>
        <begin position="78"/>
        <end position="90"/>
    </location>
</feature>
<dbReference type="EMBL" id="CM000881">
    <property type="protein sequence ID" value="PNT71094.1"/>
    <property type="molecule type" value="Genomic_DNA"/>
</dbReference>
<dbReference type="InParanoid" id="A0A2K2D9Y8"/>
<evidence type="ECO:0000256" key="1">
    <source>
        <dbReference type="SAM" id="MobiDB-lite"/>
    </source>
</evidence>
<feature type="compositionally biased region" description="Gly residues" evidence="1">
    <location>
        <begin position="1"/>
        <end position="11"/>
    </location>
</feature>
<dbReference type="AlphaFoldDB" id="A0A2K2D9Y8"/>
<keyword evidence="4" id="KW-1185">Reference proteome</keyword>
<feature type="compositionally biased region" description="Basic residues" evidence="1">
    <location>
        <begin position="34"/>
        <end position="43"/>
    </location>
</feature>
<reference evidence="2" key="2">
    <citation type="submission" date="2017-06" db="EMBL/GenBank/DDBJ databases">
        <title>WGS assembly of Brachypodium distachyon.</title>
        <authorList>
            <consortium name="The International Brachypodium Initiative"/>
            <person name="Lucas S."/>
            <person name="Harmon-Smith M."/>
            <person name="Lail K."/>
            <person name="Tice H."/>
            <person name="Grimwood J."/>
            <person name="Bruce D."/>
            <person name="Barry K."/>
            <person name="Shu S."/>
            <person name="Lindquist E."/>
            <person name="Wang M."/>
            <person name="Pitluck S."/>
            <person name="Vogel J.P."/>
            <person name="Garvin D.F."/>
            <person name="Mockler T.C."/>
            <person name="Schmutz J."/>
            <person name="Rokhsar D."/>
            <person name="Bevan M.W."/>
        </authorList>
    </citation>
    <scope>NUCLEOTIDE SEQUENCE</scope>
    <source>
        <strain evidence="2">Bd21</strain>
    </source>
</reference>
<evidence type="ECO:0000313" key="3">
    <source>
        <dbReference type="EnsemblPlants" id="PNT71094"/>
    </source>
</evidence>